<name>A0A5B7IYM7_PORTR</name>
<protein>
    <submittedName>
        <fullName evidence="1">Uncharacterized protein</fullName>
    </submittedName>
</protein>
<dbReference type="EMBL" id="VSRR010072542">
    <property type="protein sequence ID" value="MPC86796.1"/>
    <property type="molecule type" value="Genomic_DNA"/>
</dbReference>
<reference evidence="1 2" key="1">
    <citation type="submission" date="2019-05" db="EMBL/GenBank/DDBJ databases">
        <title>Another draft genome of Portunus trituberculatus and its Hox gene families provides insights of decapod evolution.</title>
        <authorList>
            <person name="Jeong J.-H."/>
            <person name="Song I."/>
            <person name="Kim S."/>
            <person name="Choi T."/>
            <person name="Kim D."/>
            <person name="Ryu S."/>
            <person name="Kim W."/>
        </authorList>
    </citation>
    <scope>NUCLEOTIDE SEQUENCE [LARGE SCALE GENOMIC DNA]</scope>
    <source>
        <tissue evidence="1">Muscle</tissue>
    </source>
</reference>
<evidence type="ECO:0000313" key="2">
    <source>
        <dbReference type="Proteomes" id="UP000324222"/>
    </source>
</evidence>
<keyword evidence="2" id="KW-1185">Reference proteome</keyword>
<dbReference type="Proteomes" id="UP000324222">
    <property type="component" value="Unassembled WGS sequence"/>
</dbReference>
<comment type="caution">
    <text evidence="1">The sequence shown here is derived from an EMBL/GenBank/DDBJ whole genome shotgun (WGS) entry which is preliminary data.</text>
</comment>
<organism evidence="1 2">
    <name type="scientific">Portunus trituberculatus</name>
    <name type="common">Swimming crab</name>
    <name type="synonym">Neptunus trituberculatus</name>
    <dbReference type="NCBI Taxonomy" id="210409"/>
    <lineage>
        <taxon>Eukaryota</taxon>
        <taxon>Metazoa</taxon>
        <taxon>Ecdysozoa</taxon>
        <taxon>Arthropoda</taxon>
        <taxon>Crustacea</taxon>
        <taxon>Multicrustacea</taxon>
        <taxon>Malacostraca</taxon>
        <taxon>Eumalacostraca</taxon>
        <taxon>Eucarida</taxon>
        <taxon>Decapoda</taxon>
        <taxon>Pleocyemata</taxon>
        <taxon>Brachyura</taxon>
        <taxon>Eubrachyura</taxon>
        <taxon>Portunoidea</taxon>
        <taxon>Portunidae</taxon>
        <taxon>Portuninae</taxon>
        <taxon>Portunus</taxon>
    </lineage>
</organism>
<sequence>MKLHALNTHTSFIQNKKTIMSPGRTALHVATQNVLTPPSTFSSFSSATFVVLDLIFNL</sequence>
<dbReference type="AlphaFoldDB" id="A0A5B7IYM7"/>
<gene>
    <name evidence="1" type="ORF">E2C01_081633</name>
</gene>
<evidence type="ECO:0000313" key="1">
    <source>
        <dbReference type="EMBL" id="MPC86796.1"/>
    </source>
</evidence>
<proteinExistence type="predicted"/>
<accession>A0A5B7IYM7</accession>